<name>A0A3M7QJB5_BRAPC</name>
<evidence type="ECO:0000313" key="1">
    <source>
        <dbReference type="EMBL" id="RNA11055.1"/>
    </source>
</evidence>
<protein>
    <submittedName>
        <fullName evidence="1">Uncharacterized protein</fullName>
    </submittedName>
</protein>
<accession>A0A3M7QJB5</accession>
<organism evidence="1 2">
    <name type="scientific">Brachionus plicatilis</name>
    <name type="common">Marine rotifer</name>
    <name type="synonym">Brachionus muelleri</name>
    <dbReference type="NCBI Taxonomy" id="10195"/>
    <lineage>
        <taxon>Eukaryota</taxon>
        <taxon>Metazoa</taxon>
        <taxon>Spiralia</taxon>
        <taxon>Gnathifera</taxon>
        <taxon>Rotifera</taxon>
        <taxon>Eurotatoria</taxon>
        <taxon>Monogononta</taxon>
        <taxon>Pseudotrocha</taxon>
        <taxon>Ploima</taxon>
        <taxon>Brachionidae</taxon>
        <taxon>Brachionus</taxon>
    </lineage>
</organism>
<dbReference type="Proteomes" id="UP000276133">
    <property type="component" value="Unassembled WGS sequence"/>
</dbReference>
<gene>
    <name evidence="1" type="ORF">BpHYR1_003395</name>
</gene>
<dbReference type="EMBL" id="REGN01006058">
    <property type="protein sequence ID" value="RNA11055.1"/>
    <property type="molecule type" value="Genomic_DNA"/>
</dbReference>
<comment type="caution">
    <text evidence="1">The sequence shown here is derived from an EMBL/GenBank/DDBJ whole genome shotgun (WGS) entry which is preliminary data.</text>
</comment>
<sequence length="123" mass="14039">MIESATREGNNYFIENLNDFEYLNACRELNWGATTMGNNCSVNSLVHIGSINKISIKNSSKNETFGYRKIILSSFFSDIIKQIMFNKMGKHAVVIAWRGGEIEWHENAKDVPLGENLKKDHQL</sequence>
<evidence type="ECO:0000313" key="2">
    <source>
        <dbReference type="Proteomes" id="UP000276133"/>
    </source>
</evidence>
<keyword evidence="2" id="KW-1185">Reference proteome</keyword>
<proteinExistence type="predicted"/>
<reference evidence="1 2" key="1">
    <citation type="journal article" date="2018" name="Sci. Rep.">
        <title>Genomic signatures of local adaptation to the degree of environmental predictability in rotifers.</title>
        <authorList>
            <person name="Franch-Gras L."/>
            <person name="Hahn C."/>
            <person name="Garcia-Roger E.M."/>
            <person name="Carmona M.J."/>
            <person name="Serra M."/>
            <person name="Gomez A."/>
        </authorList>
    </citation>
    <scope>NUCLEOTIDE SEQUENCE [LARGE SCALE GENOMIC DNA]</scope>
    <source>
        <strain evidence="1">HYR1</strain>
    </source>
</reference>
<dbReference type="AlphaFoldDB" id="A0A3M7QJB5"/>